<dbReference type="PANTHER" id="PTHR21137:SF35">
    <property type="entry name" value="ODORANT RECEPTOR 19A-RELATED"/>
    <property type="match status" value="1"/>
</dbReference>
<comment type="subcellular location">
    <subcellularLocation>
        <location evidence="1 10">Cell membrane</location>
        <topology evidence="1 10">Multi-pass membrane protein</topology>
    </subcellularLocation>
</comment>
<evidence type="ECO:0000256" key="2">
    <source>
        <dbReference type="ARBA" id="ARBA00022475"/>
    </source>
</evidence>
<keyword evidence="2" id="KW-1003">Cell membrane</keyword>
<dbReference type="GeneID" id="115634644"/>
<evidence type="ECO:0000256" key="9">
    <source>
        <dbReference type="ARBA" id="ARBA00023224"/>
    </source>
</evidence>
<keyword evidence="3 10" id="KW-0716">Sensory transduction</keyword>
<dbReference type="GO" id="GO:0005549">
    <property type="term" value="F:odorant binding"/>
    <property type="evidence" value="ECO:0007669"/>
    <property type="project" value="InterPro"/>
</dbReference>
<evidence type="ECO:0000313" key="11">
    <source>
        <dbReference type="Proteomes" id="UP000504634"/>
    </source>
</evidence>
<organism evidence="11 12">
    <name type="scientific">Drosophila lebanonensis</name>
    <name type="common">Fruit fly</name>
    <name type="synonym">Scaptodrosophila lebanonensis</name>
    <dbReference type="NCBI Taxonomy" id="7225"/>
    <lineage>
        <taxon>Eukaryota</taxon>
        <taxon>Metazoa</taxon>
        <taxon>Ecdysozoa</taxon>
        <taxon>Arthropoda</taxon>
        <taxon>Hexapoda</taxon>
        <taxon>Insecta</taxon>
        <taxon>Pterygota</taxon>
        <taxon>Neoptera</taxon>
        <taxon>Endopterygota</taxon>
        <taxon>Diptera</taxon>
        <taxon>Brachycera</taxon>
        <taxon>Muscomorpha</taxon>
        <taxon>Ephydroidea</taxon>
        <taxon>Drosophilidae</taxon>
        <taxon>Scaptodrosophila</taxon>
    </lineage>
</organism>
<gene>
    <name evidence="12" type="primary">LOC115634644</name>
</gene>
<evidence type="ECO:0000256" key="4">
    <source>
        <dbReference type="ARBA" id="ARBA00022692"/>
    </source>
</evidence>
<evidence type="ECO:0000256" key="7">
    <source>
        <dbReference type="ARBA" id="ARBA00023136"/>
    </source>
</evidence>
<evidence type="ECO:0000313" key="12">
    <source>
        <dbReference type="RefSeq" id="XP_030388361.1"/>
    </source>
</evidence>
<sequence>MTEAINSLKFFKIHTFLWKFLGAAHKQTKKSKWRMPYLAFTISMNILVTFGYPFHLGMSVFRNNNMTDDIKNLTTFVTCGACSIKFAFYIFNYDKVAKMEKLLKLLDARVTSEKEHIIYKSLGKQLVMILLTFVCIYTPVAIFAEAAFLTQEERGLIYPAWFPLDWHNSTCNYYIANVYQIAGVSYQIQQNYVSDCYPAVMLCLISGNIRMLGIRFEHLGKDENISMDAHEKELEACITDHKYLLELFKTIESFMSMPMLVQFTVTAVNVCISIAALLFFVTEPMAKTYFFFYGLAMPLQIFPTCYFGMDAEYRFDQIHYAAFSCNWITQRRSFKQKLMIFVEGSLRKSTAMAGGMLRVHMDTFFSTLKFAYSLFTVILGMGN</sequence>
<dbReference type="Proteomes" id="UP000504634">
    <property type="component" value="Unplaced"/>
</dbReference>
<accession>A0A6J2UJ02</accession>
<reference evidence="12" key="1">
    <citation type="submission" date="2025-08" db="UniProtKB">
        <authorList>
            <consortium name="RefSeq"/>
        </authorList>
    </citation>
    <scope>IDENTIFICATION</scope>
    <source>
        <strain evidence="12">11010-0011.00</strain>
        <tissue evidence="12">Whole body</tissue>
    </source>
</reference>
<feature type="transmembrane region" description="Helical" evidence="10">
    <location>
        <begin position="259"/>
        <end position="281"/>
    </location>
</feature>
<evidence type="ECO:0000256" key="10">
    <source>
        <dbReference type="RuleBase" id="RU351113"/>
    </source>
</evidence>
<evidence type="ECO:0000256" key="6">
    <source>
        <dbReference type="ARBA" id="ARBA00022989"/>
    </source>
</evidence>
<feature type="transmembrane region" description="Helical" evidence="10">
    <location>
        <begin position="126"/>
        <end position="149"/>
    </location>
</feature>
<keyword evidence="4 10" id="KW-0812">Transmembrane</keyword>
<feature type="transmembrane region" description="Helical" evidence="10">
    <location>
        <begin position="364"/>
        <end position="382"/>
    </location>
</feature>
<dbReference type="InterPro" id="IPR004117">
    <property type="entry name" value="7tm6_olfct_rcpt"/>
</dbReference>
<dbReference type="OrthoDB" id="7548151at2759"/>
<evidence type="ECO:0000256" key="8">
    <source>
        <dbReference type="ARBA" id="ARBA00023170"/>
    </source>
</evidence>
<dbReference type="Pfam" id="PF02949">
    <property type="entry name" value="7tm_6"/>
    <property type="match status" value="1"/>
</dbReference>
<comment type="caution">
    <text evidence="10">Lacks conserved residue(s) required for the propagation of feature annotation.</text>
</comment>
<comment type="similarity">
    <text evidence="10">Belongs to the insect chemoreceptor superfamily. Heteromeric odorant receptor channel (TC 1.A.69) family.</text>
</comment>
<name>A0A6J2UJ02_DROLE</name>
<keyword evidence="5 10" id="KW-0552">Olfaction</keyword>
<feature type="transmembrane region" description="Helical" evidence="10">
    <location>
        <begin position="35"/>
        <end position="53"/>
    </location>
</feature>
<keyword evidence="9 10" id="KW-0807">Transducer</keyword>
<keyword evidence="11" id="KW-1185">Reference proteome</keyword>
<dbReference type="GO" id="GO:0007165">
    <property type="term" value="P:signal transduction"/>
    <property type="evidence" value="ECO:0007669"/>
    <property type="project" value="UniProtKB-KW"/>
</dbReference>
<keyword evidence="7 10" id="KW-0472">Membrane</keyword>
<feature type="transmembrane region" description="Helical" evidence="10">
    <location>
        <begin position="288"/>
        <end position="309"/>
    </location>
</feature>
<protein>
    <recommendedName>
        <fullName evidence="10">Odorant receptor</fullName>
    </recommendedName>
</protein>
<evidence type="ECO:0000256" key="3">
    <source>
        <dbReference type="ARBA" id="ARBA00022606"/>
    </source>
</evidence>
<dbReference type="GO" id="GO:0005886">
    <property type="term" value="C:plasma membrane"/>
    <property type="evidence" value="ECO:0007669"/>
    <property type="project" value="UniProtKB-SubCell"/>
</dbReference>
<keyword evidence="6 10" id="KW-1133">Transmembrane helix</keyword>
<proteinExistence type="inferred from homology"/>
<evidence type="ECO:0000256" key="5">
    <source>
        <dbReference type="ARBA" id="ARBA00022725"/>
    </source>
</evidence>
<dbReference type="PANTHER" id="PTHR21137">
    <property type="entry name" value="ODORANT RECEPTOR"/>
    <property type="match status" value="1"/>
</dbReference>
<feature type="transmembrane region" description="Helical" evidence="10">
    <location>
        <begin position="73"/>
        <end position="91"/>
    </location>
</feature>
<keyword evidence="8 10" id="KW-0675">Receptor</keyword>
<dbReference type="GO" id="GO:0004984">
    <property type="term" value="F:olfactory receptor activity"/>
    <property type="evidence" value="ECO:0007669"/>
    <property type="project" value="InterPro"/>
</dbReference>
<dbReference type="RefSeq" id="XP_030388361.1">
    <property type="nucleotide sequence ID" value="XM_030532501.1"/>
</dbReference>
<dbReference type="AlphaFoldDB" id="A0A6J2UJ02"/>
<evidence type="ECO:0000256" key="1">
    <source>
        <dbReference type="ARBA" id="ARBA00004651"/>
    </source>
</evidence>